<protein>
    <submittedName>
        <fullName evidence="2">Pilus assembly protein CpaB</fullName>
    </submittedName>
</protein>
<evidence type="ECO:0000313" key="2">
    <source>
        <dbReference type="EMBL" id="SDY76389.1"/>
    </source>
</evidence>
<dbReference type="InterPro" id="IPR013974">
    <property type="entry name" value="SAF"/>
</dbReference>
<dbReference type="OrthoDB" id="163768at2"/>
<dbReference type="STRING" id="321339.SAMN05444340_11745"/>
<dbReference type="CDD" id="cd11614">
    <property type="entry name" value="SAF_CpaB_FlgA_like"/>
    <property type="match status" value="1"/>
</dbReference>
<reference evidence="2 3" key="1">
    <citation type="submission" date="2016-10" db="EMBL/GenBank/DDBJ databases">
        <authorList>
            <person name="de Groot N.N."/>
        </authorList>
    </citation>
    <scope>NUCLEOTIDE SEQUENCE [LARGE SCALE GENOMIC DNA]</scope>
    <source>
        <strain evidence="2 3">DSM 26880</strain>
    </source>
</reference>
<accession>A0A1H3MJS8</accession>
<dbReference type="Proteomes" id="UP000199286">
    <property type="component" value="Unassembled WGS sequence"/>
</dbReference>
<keyword evidence="3" id="KW-1185">Reference proteome</keyword>
<gene>
    <name evidence="2" type="ORF">SAMN05444340_11745</name>
</gene>
<dbReference type="InterPro" id="IPR017592">
    <property type="entry name" value="Pilus_assmbl_Flp-typ_CpaB"/>
</dbReference>
<name>A0A1H3MJS8_9RHOB</name>
<dbReference type="Pfam" id="PF16976">
    <property type="entry name" value="RcpC"/>
    <property type="match status" value="1"/>
</dbReference>
<evidence type="ECO:0000259" key="1">
    <source>
        <dbReference type="SMART" id="SM00858"/>
    </source>
</evidence>
<dbReference type="SMART" id="SM00858">
    <property type="entry name" value="SAF"/>
    <property type="match status" value="1"/>
</dbReference>
<organism evidence="2 3">
    <name type="scientific">Citreimonas salinaria</name>
    <dbReference type="NCBI Taxonomy" id="321339"/>
    <lineage>
        <taxon>Bacteria</taxon>
        <taxon>Pseudomonadati</taxon>
        <taxon>Pseudomonadota</taxon>
        <taxon>Alphaproteobacteria</taxon>
        <taxon>Rhodobacterales</taxon>
        <taxon>Roseobacteraceae</taxon>
        <taxon>Citreimonas</taxon>
    </lineage>
</organism>
<dbReference type="Pfam" id="PF08666">
    <property type="entry name" value="SAF"/>
    <property type="match status" value="1"/>
</dbReference>
<dbReference type="AlphaFoldDB" id="A0A1H3MJS8"/>
<feature type="domain" description="SAF" evidence="1">
    <location>
        <begin position="48"/>
        <end position="115"/>
    </location>
</feature>
<dbReference type="InterPro" id="IPR031571">
    <property type="entry name" value="RcpC_dom"/>
</dbReference>
<proteinExistence type="predicted"/>
<sequence>MRLVFGLVLIAGLAMAGFAVKMAMDYVGTYEAALAAERQKTNESIATTQIYIAKRPLAYGEAVTADDVVLVHYPTAILPEGHFDEARPVAADGAPPRVVLRAIERNEPLLAVKLSEPGGDAGLVSRLNPGERAFAIKVDVASGVSGFLRPGDLVDIYWTGRPQARDGGMPEGEVTRLIESTVRLIAIDQMANTETREVAIARTVTVAATPLQVAALAQAQSTGRMSLSLVGLDDATAETGPIEFNERDLLGIVEETQTALAPVPRQPLEQQCSIRTRRGGDVIDTPIPCTN</sequence>
<dbReference type="RefSeq" id="WP_089885081.1">
    <property type="nucleotide sequence ID" value="NZ_FNPF01000017.1"/>
</dbReference>
<dbReference type="NCBIfam" id="TIGR03177">
    <property type="entry name" value="pilus_cpaB"/>
    <property type="match status" value="1"/>
</dbReference>
<evidence type="ECO:0000313" key="3">
    <source>
        <dbReference type="Proteomes" id="UP000199286"/>
    </source>
</evidence>
<dbReference type="EMBL" id="FNPF01000017">
    <property type="protein sequence ID" value="SDY76389.1"/>
    <property type="molecule type" value="Genomic_DNA"/>
</dbReference>